<dbReference type="InterPro" id="IPR000866">
    <property type="entry name" value="AhpC/TSA"/>
</dbReference>
<sequence>MRASLSALRGIMAAGLVVTSLAGCSEPTRGRLPGPVPSGVEFRPAPDDAPPAPLLTLELTDGTTLDLAEQWDERPVVLVFFETWCTRCEVQQAPINDVVEEYEDAVLFVGVANLSEPAEVAAYVEDNDITYPVAVDPSGDATLRYAVAEPPLVALVGKDGSLLRGWPEGVEGDELSTAIRDLAVR</sequence>
<dbReference type="Pfam" id="PF00578">
    <property type="entry name" value="AhpC-TSA"/>
    <property type="match status" value="1"/>
</dbReference>
<feature type="domain" description="Thioredoxin" evidence="2">
    <location>
        <begin position="46"/>
        <end position="184"/>
    </location>
</feature>
<dbReference type="PROSITE" id="PS51352">
    <property type="entry name" value="THIOREDOXIN_2"/>
    <property type="match status" value="1"/>
</dbReference>
<gene>
    <name evidence="3" type="ORF">GCM10023198_00730</name>
</gene>
<protein>
    <recommendedName>
        <fullName evidence="2">Thioredoxin domain-containing protein</fullName>
    </recommendedName>
</protein>
<evidence type="ECO:0000256" key="1">
    <source>
        <dbReference type="SAM" id="SignalP"/>
    </source>
</evidence>
<dbReference type="RefSeq" id="WP_253872096.1">
    <property type="nucleotide sequence ID" value="NZ_BAABHM010000002.1"/>
</dbReference>
<keyword evidence="1" id="KW-0732">Signal</keyword>
<organism evidence="3 4">
    <name type="scientific">Promicromonospora umidemergens</name>
    <dbReference type="NCBI Taxonomy" id="629679"/>
    <lineage>
        <taxon>Bacteria</taxon>
        <taxon>Bacillati</taxon>
        <taxon>Actinomycetota</taxon>
        <taxon>Actinomycetes</taxon>
        <taxon>Micrococcales</taxon>
        <taxon>Promicromonosporaceae</taxon>
        <taxon>Promicromonospora</taxon>
    </lineage>
</organism>
<accession>A0ABP8WBU7</accession>
<dbReference type="EMBL" id="BAABHM010000002">
    <property type="protein sequence ID" value="GAA4686391.1"/>
    <property type="molecule type" value="Genomic_DNA"/>
</dbReference>
<feature type="signal peptide" evidence="1">
    <location>
        <begin position="1"/>
        <end position="22"/>
    </location>
</feature>
<proteinExistence type="predicted"/>
<evidence type="ECO:0000313" key="4">
    <source>
        <dbReference type="Proteomes" id="UP001500843"/>
    </source>
</evidence>
<dbReference type="InterPro" id="IPR050553">
    <property type="entry name" value="Thioredoxin_ResA/DsbE_sf"/>
</dbReference>
<evidence type="ECO:0000313" key="3">
    <source>
        <dbReference type="EMBL" id="GAA4686391.1"/>
    </source>
</evidence>
<feature type="chain" id="PRO_5045196037" description="Thioredoxin domain-containing protein" evidence="1">
    <location>
        <begin position="23"/>
        <end position="185"/>
    </location>
</feature>
<dbReference type="InterPro" id="IPR013766">
    <property type="entry name" value="Thioredoxin_domain"/>
</dbReference>
<comment type="caution">
    <text evidence="3">The sequence shown here is derived from an EMBL/GenBank/DDBJ whole genome shotgun (WGS) entry which is preliminary data.</text>
</comment>
<dbReference type="SUPFAM" id="SSF52833">
    <property type="entry name" value="Thioredoxin-like"/>
    <property type="match status" value="1"/>
</dbReference>
<reference evidence="4" key="1">
    <citation type="journal article" date="2019" name="Int. J. Syst. Evol. Microbiol.">
        <title>The Global Catalogue of Microorganisms (GCM) 10K type strain sequencing project: providing services to taxonomists for standard genome sequencing and annotation.</title>
        <authorList>
            <consortium name="The Broad Institute Genomics Platform"/>
            <consortium name="The Broad Institute Genome Sequencing Center for Infectious Disease"/>
            <person name="Wu L."/>
            <person name="Ma J."/>
        </authorList>
    </citation>
    <scope>NUCLEOTIDE SEQUENCE [LARGE SCALE GENOMIC DNA]</scope>
    <source>
        <strain evidence="4">JCM 17975</strain>
    </source>
</reference>
<dbReference type="PROSITE" id="PS51257">
    <property type="entry name" value="PROKAR_LIPOPROTEIN"/>
    <property type="match status" value="1"/>
</dbReference>
<dbReference type="PANTHER" id="PTHR42852:SF17">
    <property type="entry name" value="THIOREDOXIN-LIKE PROTEIN HI_1115"/>
    <property type="match status" value="1"/>
</dbReference>
<dbReference type="CDD" id="cd02966">
    <property type="entry name" value="TlpA_like_family"/>
    <property type="match status" value="1"/>
</dbReference>
<dbReference type="Gene3D" id="3.40.30.10">
    <property type="entry name" value="Glutaredoxin"/>
    <property type="match status" value="1"/>
</dbReference>
<evidence type="ECO:0000259" key="2">
    <source>
        <dbReference type="PROSITE" id="PS51352"/>
    </source>
</evidence>
<keyword evidence="4" id="KW-1185">Reference proteome</keyword>
<name>A0ABP8WBU7_9MICO</name>
<dbReference type="InterPro" id="IPR036249">
    <property type="entry name" value="Thioredoxin-like_sf"/>
</dbReference>
<dbReference type="PANTHER" id="PTHR42852">
    <property type="entry name" value="THIOL:DISULFIDE INTERCHANGE PROTEIN DSBE"/>
    <property type="match status" value="1"/>
</dbReference>
<dbReference type="Proteomes" id="UP001500843">
    <property type="component" value="Unassembled WGS sequence"/>
</dbReference>